<accession>B3QXS3</accession>
<name>B3QXS3_CHLT3</name>
<keyword evidence="3" id="KW-1185">Reference proteome</keyword>
<dbReference type="Proteomes" id="UP000001208">
    <property type="component" value="Chromosome"/>
</dbReference>
<dbReference type="EMBL" id="CP001100">
    <property type="protein sequence ID" value="ACF14988.1"/>
    <property type="molecule type" value="Genomic_DNA"/>
</dbReference>
<proteinExistence type="predicted"/>
<evidence type="ECO:0000256" key="1">
    <source>
        <dbReference type="SAM" id="SignalP"/>
    </source>
</evidence>
<sequence length="385" mass="43747">MFRYKKLAILFLLLYTSFYNSAFGQYIYTANSRLIHVQEATIPSDVKFSLYTHIEGYAWLSQLTSETRFFILKSMVTADYALTKNLLFSLSPTIYQDLNGIDGESADFPLHHLILSFKYGGIELLSSNLKVGVLTSVLVPLTDKNNIYGELYTGGGIELGGNLLLSYYTDKYFPDESFSIHANIGYYNFQDQDQDLSHNSTPIILAGNVSAVNYSLGIKLPASFMDMDNELFLEYWGQKFITRPPVMVYSREDISFVTFGVKFTPKSFLSFQLAGDLLVTGDDDETTYGKYGIRYYPSASYPDYKLSFGVKFNIIPMDKLTTVAKPVDLPARSSESVNFEMLYQDNAQNEKVEQIKAIRMDIEKNLRQIREALKGDYDSGNQEEE</sequence>
<dbReference type="STRING" id="517418.Ctha_2539"/>
<feature type="signal peptide" evidence="1">
    <location>
        <begin position="1"/>
        <end position="22"/>
    </location>
</feature>
<reference evidence="2 3" key="1">
    <citation type="submission" date="2008-06" db="EMBL/GenBank/DDBJ databases">
        <title>Complete sequence of Chloroherpeton thalassium ATCC 35110.</title>
        <authorList>
            <consortium name="US DOE Joint Genome Institute"/>
            <person name="Lucas S."/>
            <person name="Copeland A."/>
            <person name="Lapidus A."/>
            <person name="Glavina del Rio T."/>
            <person name="Dalin E."/>
            <person name="Tice H."/>
            <person name="Bruce D."/>
            <person name="Goodwin L."/>
            <person name="Pitluck S."/>
            <person name="Schmutz J."/>
            <person name="Larimer F."/>
            <person name="Land M."/>
            <person name="Hauser L."/>
            <person name="Kyrpides N."/>
            <person name="Mikhailova N."/>
            <person name="Liu Z."/>
            <person name="Li T."/>
            <person name="Zhao F."/>
            <person name="Overmann J."/>
            <person name="Bryant D.A."/>
            <person name="Richardson P."/>
        </authorList>
    </citation>
    <scope>NUCLEOTIDE SEQUENCE [LARGE SCALE GENOMIC DNA]</scope>
    <source>
        <strain evidence="3">ATCC 35110 / GB-78</strain>
    </source>
</reference>
<protein>
    <submittedName>
        <fullName evidence="2">Uncharacterized protein</fullName>
    </submittedName>
</protein>
<dbReference type="HOGENOM" id="CLU_701497_0_0_10"/>
<organism evidence="2 3">
    <name type="scientific">Chloroherpeton thalassium (strain ATCC 35110 / GB-78)</name>
    <dbReference type="NCBI Taxonomy" id="517418"/>
    <lineage>
        <taxon>Bacteria</taxon>
        <taxon>Pseudomonadati</taxon>
        <taxon>Chlorobiota</taxon>
        <taxon>Chlorobiia</taxon>
        <taxon>Chlorobiales</taxon>
        <taxon>Chloroherpetonaceae</taxon>
        <taxon>Chloroherpeton</taxon>
    </lineage>
</organism>
<dbReference type="OrthoDB" id="9812921at2"/>
<gene>
    <name evidence="2" type="ordered locus">Ctha_2539</name>
</gene>
<evidence type="ECO:0000313" key="2">
    <source>
        <dbReference type="EMBL" id="ACF14988.1"/>
    </source>
</evidence>
<dbReference type="KEGG" id="cts:Ctha_2539"/>
<evidence type="ECO:0000313" key="3">
    <source>
        <dbReference type="Proteomes" id="UP000001208"/>
    </source>
</evidence>
<keyword evidence="1" id="KW-0732">Signal</keyword>
<dbReference type="AlphaFoldDB" id="B3QXS3"/>
<feature type="chain" id="PRO_5002795907" evidence="1">
    <location>
        <begin position="23"/>
        <end position="385"/>
    </location>
</feature>